<dbReference type="Pfam" id="PF17132">
    <property type="entry name" value="Glyco_hydro_106"/>
    <property type="match status" value="1"/>
</dbReference>
<organism evidence="3 4">
    <name type="scientific">Chitinophaga japonensis</name>
    <name type="common">Flexibacter japonensis</name>
    <dbReference type="NCBI Taxonomy" id="104662"/>
    <lineage>
        <taxon>Bacteria</taxon>
        <taxon>Pseudomonadati</taxon>
        <taxon>Bacteroidota</taxon>
        <taxon>Chitinophagia</taxon>
        <taxon>Chitinophagales</taxon>
        <taxon>Chitinophagaceae</taxon>
        <taxon>Chitinophaga</taxon>
    </lineage>
</organism>
<gene>
    <name evidence="3" type="ORF">LX66_2375</name>
</gene>
<evidence type="ECO:0000256" key="1">
    <source>
        <dbReference type="ARBA" id="ARBA00022729"/>
    </source>
</evidence>
<reference evidence="3 4" key="1">
    <citation type="journal article" date="2013" name="Stand. Genomic Sci.">
        <title>Genomic Encyclopedia of Type Strains, Phase I: The one thousand microbial genomes (KMG-I) project.</title>
        <authorList>
            <person name="Kyrpides N.C."/>
            <person name="Woyke T."/>
            <person name="Eisen J.A."/>
            <person name="Garrity G."/>
            <person name="Lilburn T.G."/>
            <person name="Beck B.J."/>
            <person name="Whitman W.B."/>
            <person name="Hugenholtz P."/>
            <person name="Klenk H.P."/>
        </authorList>
    </citation>
    <scope>NUCLEOTIDE SEQUENCE [LARGE SCALE GENOMIC DNA]</scope>
    <source>
        <strain evidence="3 4">DSM 13484</strain>
    </source>
</reference>
<dbReference type="Proteomes" id="UP000316778">
    <property type="component" value="Unassembled WGS sequence"/>
</dbReference>
<dbReference type="Gene3D" id="2.60.120.260">
    <property type="entry name" value="Galactose-binding domain-like"/>
    <property type="match status" value="1"/>
</dbReference>
<evidence type="ECO:0000313" key="4">
    <source>
        <dbReference type="Proteomes" id="UP000316778"/>
    </source>
</evidence>
<protein>
    <submittedName>
        <fullName evidence="3">Alpha-L-rhamnosidase-like protein</fullName>
    </submittedName>
</protein>
<sequence>MPVNRRRFIQLSTLSAANIGLLALARKTGFARDTAPLHAAQHYRNFLSPAQPYQPGCFWWWFNGLVSREGITRDLEAFREKGMGEVLLINTAGGLGGAQMPQGAPFLSDEWRALYRHALQEAARLGITVGVNFSSGWCMGGPWITPEHAGRWFLQSKLALTGPQRFSGQLPLPGNRDGYDHVFNPPGFKSYIDLPLEQLDYRDSAIVAFRVADEESARLDDARKKLLPAKTNRKDASNFIKSKDVMGPVLEPWQPQAGDQPIAVEDVIDLTGKVNADGYLEWEVPAGHWIILRTGHRMTGSKLMIAQPEANGLSVDWLSSQAVDLQFAHLGKYIIGDAGPLKGTTLQYLGDDSFEDGFPNWTQRILEHFEHYRRYDPRPYLPVLHGYIAGSAALSDRFLHDYRKTVADCMADEHYGHFAKRCHEQGLQVRNESAGPSRSGTMCMDGLKNLGRSDRPTGEFWLGLRHDEPGGLDEKQSYGITRLEGGQNKVTKMVASAAHLYGKQTASAEAFTSFRHWLDYPGNMKQAADRAFCEGINHFLIHSTTCTRPEDGKPGYEYGAGTHFNPNVTWWSQCGPFLAYLGRCQYLLQQGLFVADVLYYNGDVAPNIVAPKHTDPALGKGYDYDVCNEEILLTRLSVKNGRIVLPDGMSYRVLVLPDDKRMPVPVIRKISELVKAGATVIGPQPEQDPGLHNYPHCDAEVRQIAAAVWRSKRVHTKRSIREVLQQQGVQPDFVYDSPDAFIDFIHRRDGDTDIYFVANRNNRPEKVEAVFRVRNKQPELWDPVSGEKRLLAAGAAANGGTAVSLSFAPFQSMFIIFSGALQKRTGVNFPAVSDLQEISGSWELRFDPAWGGPASVVFPTLTDWTQRPEAGIRYYSGAAHYIKQFDMDTMPGADATVFLDLGIVKNIASVKLNGQDLGIVWTAPWRVNITKAARGKNNLLEVEVINLWPNRLIHDATLPAGERLTHTNIVLKKDAALLPSGLLGPVKITVEETRGND</sequence>
<dbReference type="SUPFAM" id="SSF49785">
    <property type="entry name" value="Galactose-binding domain-like"/>
    <property type="match status" value="1"/>
</dbReference>
<name>A0A562T5L2_CHIJA</name>
<dbReference type="PANTHER" id="PTHR43817">
    <property type="entry name" value="GLYCOSYL HYDROLASE"/>
    <property type="match status" value="1"/>
</dbReference>
<dbReference type="PANTHER" id="PTHR43817:SF1">
    <property type="entry name" value="HYDROLASE, FAMILY 43, PUTATIVE (AFU_ORTHOLOGUE AFUA_3G01660)-RELATED"/>
    <property type="match status" value="1"/>
</dbReference>
<keyword evidence="4" id="KW-1185">Reference proteome</keyword>
<dbReference type="InterPro" id="IPR008979">
    <property type="entry name" value="Galactose-bd-like_sf"/>
</dbReference>
<proteinExistence type="predicted"/>
<dbReference type="RefSeq" id="WP_145713400.1">
    <property type="nucleotide sequence ID" value="NZ_BAAAFY010000001.1"/>
</dbReference>
<dbReference type="EMBL" id="VLLG01000003">
    <property type="protein sequence ID" value="TWI88290.1"/>
    <property type="molecule type" value="Genomic_DNA"/>
</dbReference>
<dbReference type="NCBIfam" id="NF045579">
    <property type="entry name" value="rhamnoside_JR"/>
    <property type="match status" value="1"/>
</dbReference>
<dbReference type="PROSITE" id="PS51318">
    <property type="entry name" value="TAT"/>
    <property type="match status" value="1"/>
</dbReference>
<keyword evidence="1" id="KW-0732">Signal</keyword>
<dbReference type="AlphaFoldDB" id="A0A562T5L2"/>
<keyword evidence="2" id="KW-0378">Hydrolase</keyword>
<evidence type="ECO:0000313" key="3">
    <source>
        <dbReference type="EMBL" id="TWI88290.1"/>
    </source>
</evidence>
<comment type="caution">
    <text evidence="3">The sequence shown here is derived from an EMBL/GenBank/DDBJ whole genome shotgun (WGS) entry which is preliminary data.</text>
</comment>
<evidence type="ECO:0000256" key="2">
    <source>
        <dbReference type="ARBA" id="ARBA00022801"/>
    </source>
</evidence>
<dbReference type="InterPro" id="IPR006311">
    <property type="entry name" value="TAT_signal"/>
</dbReference>
<accession>A0A562T5L2</accession>
<dbReference type="OrthoDB" id="9761519at2"/>
<dbReference type="GO" id="GO:0016787">
    <property type="term" value="F:hydrolase activity"/>
    <property type="evidence" value="ECO:0007669"/>
    <property type="project" value="UniProtKB-KW"/>
</dbReference>